<evidence type="ECO:0000313" key="1">
    <source>
        <dbReference type="EMBL" id="KAF6764322.1"/>
    </source>
</evidence>
<dbReference type="Proteomes" id="UP000521943">
    <property type="component" value="Unassembled WGS sequence"/>
</dbReference>
<gene>
    <name evidence="1" type="ORF">DFP72DRAFT_420316</name>
</gene>
<protein>
    <submittedName>
        <fullName evidence="1">Uncharacterized protein</fullName>
    </submittedName>
</protein>
<reference evidence="1 2" key="1">
    <citation type="submission" date="2020-07" db="EMBL/GenBank/DDBJ databases">
        <title>Comparative genomics of pyrophilous fungi reveals a link between fire events and developmental genes.</title>
        <authorList>
            <consortium name="DOE Joint Genome Institute"/>
            <person name="Steindorff A.S."/>
            <person name="Carver A."/>
            <person name="Calhoun S."/>
            <person name="Stillman K."/>
            <person name="Liu H."/>
            <person name="Lipzen A."/>
            <person name="Pangilinan J."/>
            <person name="Labutti K."/>
            <person name="Bruns T.D."/>
            <person name="Grigoriev I.V."/>
        </authorList>
    </citation>
    <scope>NUCLEOTIDE SEQUENCE [LARGE SCALE GENOMIC DNA]</scope>
    <source>
        <strain evidence="1 2">CBS 144469</strain>
    </source>
</reference>
<dbReference type="OrthoDB" id="2916431at2759"/>
<accession>A0A8H6IHM0</accession>
<proteinExistence type="predicted"/>
<dbReference type="AlphaFoldDB" id="A0A8H6IHM0"/>
<dbReference type="EMBL" id="JACGCI010000004">
    <property type="protein sequence ID" value="KAF6764322.1"/>
    <property type="molecule type" value="Genomic_DNA"/>
</dbReference>
<sequence length="183" mass="20283">MSAEQPTVHEYAMGQSIGESVVALNTIPADSDDIVWREAVSAKGETFQIGSRAPAGSNDVELAARAQGIADGGPTASFSSDSTDSNVWSVGWPVGDGNWKWPGKKIFDELDIARYCHKKNPGKLNVYDYILYVNTNATRQYYFRDESGDSYGLWCYVETDHYVRFNSKRPTIVQITLTKPNSN</sequence>
<name>A0A8H6IHM0_9AGAR</name>
<comment type="caution">
    <text evidence="1">The sequence shown here is derived from an EMBL/GenBank/DDBJ whole genome shotgun (WGS) entry which is preliminary data.</text>
</comment>
<keyword evidence="2" id="KW-1185">Reference proteome</keyword>
<organism evidence="1 2">
    <name type="scientific">Ephemerocybe angulata</name>
    <dbReference type="NCBI Taxonomy" id="980116"/>
    <lineage>
        <taxon>Eukaryota</taxon>
        <taxon>Fungi</taxon>
        <taxon>Dikarya</taxon>
        <taxon>Basidiomycota</taxon>
        <taxon>Agaricomycotina</taxon>
        <taxon>Agaricomycetes</taxon>
        <taxon>Agaricomycetidae</taxon>
        <taxon>Agaricales</taxon>
        <taxon>Agaricineae</taxon>
        <taxon>Psathyrellaceae</taxon>
        <taxon>Ephemerocybe</taxon>
    </lineage>
</organism>
<evidence type="ECO:0000313" key="2">
    <source>
        <dbReference type="Proteomes" id="UP000521943"/>
    </source>
</evidence>